<feature type="signal peptide" evidence="1">
    <location>
        <begin position="1"/>
        <end position="17"/>
    </location>
</feature>
<comment type="caution">
    <text evidence="2">The sequence shown here is derived from an EMBL/GenBank/DDBJ whole genome shotgun (WGS) entry which is preliminary data.</text>
</comment>
<gene>
    <name evidence="2" type="ORF">DVH24_013533</name>
</gene>
<evidence type="ECO:0000313" key="3">
    <source>
        <dbReference type="Proteomes" id="UP000290289"/>
    </source>
</evidence>
<keyword evidence="1" id="KW-0732">Signal</keyword>
<name>A0A498HMZ6_MALDO</name>
<evidence type="ECO:0000256" key="1">
    <source>
        <dbReference type="SAM" id="SignalP"/>
    </source>
</evidence>
<accession>A0A498HMZ6</accession>
<feature type="chain" id="PRO_5019711026" evidence="1">
    <location>
        <begin position="18"/>
        <end position="137"/>
    </location>
</feature>
<evidence type="ECO:0000313" key="2">
    <source>
        <dbReference type="EMBL" id="RXH70787.1"/>
    </source>
</evidence>
<reference evidence="2 3" key="1">
    <citation type="submission" date="2018-10" db="EMBL/GenBank/DDBJ databases">
        <title>A high-quality apple genome assembly.</title>
        <authorList>
            <person name="Hu J."/>
        </authorList>
    </citation>
    <scope>NUCLEOTIDE SEQUENCE [LARGE SCALE GENOMIC DNA]</scope>
    <source>
        <strain evidence="3">cv. HFTH1</strain>
        <tissue evidence="2">Young leaf</tissue>
    </source>
</reference>
<keyword evidence="3" id="KW-1185">Reference proteome</keyword>
<dbReference type="Proteomes" id="UP000290289">
    <property type="component" value="Chromosome 16"/>
</dbReference>
<protein>
    <submittedName>
        <fullName evidence="2">Uncharacterized protein</fullName>
    </submittedName>
</protein>
<organism evidence="2 3">
    <name type="scientific">Malus domestica</name>
    <name type="common">Apple</name>
    <name type="synonym">Pyrus malus</name>
    <dbReference type="NCBI Taxonomy" id="3750"/>
    <lineage>
        <taxon>Eukaryota</taxon>
        <taxon>Viridiplantae</taxon>
        <taxon>Streptophyta</taxon>
        <taxon>Embryophyta</taxon>
        <taxon>Tracheophyta</taxon>
        <taxon>Spermatophyta</taxon>
        <taxon>Magnoliopsida</taxon>
        <taxon>eudicotyledons</taxon>
        <taxon>Gunneridae</taxon>
        <taxon>Pentapetalae</taxon>
        <taxon>rosids</taxon>
        <taxon>fabids</taxon>
        <taxon>Rosales</taxon>
        <taxon>Rosaceae</taxon>
        <taxon>Amygdaloideae</taxon>
        <taxon>Maleae</taxon>
        <taxon>Malus</taxon>
    </lineage>
</organism>
<proteinExistence type="predicted"/>
<dbReference type="Pfam" id="PF14223">
    <property type="entry name" value="Retrotran_gag_2"/>
    <property type="match status" value="1"/>
</dbReference>
<dbReference type="AlphaFoldDB" id="A0A498HMZ6"/>
<sequence length="137" mass="15658">MHDHALMLLLTATLSLSVISYQEFLRDLGSSSKPIFLTKYKNQITFINIFEELKKQGDRLSILGVTFADEDFVIIVLNGLPPKYNTFKCVIKGCESIVSLNDFRAQLLPEKPFKHNDHKVFISKCDTKNRKSIPLLL</sequence>
<dbReference type="EMBL" id="RDQH01000342">
    <property type="protein sequence ID" value="RXH70787.1"/>
    <property type="molecule type" value="Genomic_DNA"/>
</dbReference>